<dbReference type="Proteomes" id="UP001385809">
    <property type="component" value="Unassembled WGS sequence"/>
</dbReference>
<dbReference type="EMBL" id="JBBEGN010000021">
    <property type="protein sequence ID" value="MEJ2871290.1"/>
    <property type="molecule type" value="Genomic_DNA"/>
</dbReference>
<reference evidence="1 2" key="1">
    <citation type="submission" date="2024-03" db="EMBL/GenBank/DDBJ databases">
        <title>Actinomycetospora sp. OC33-EN08, a novel actinomycete isolated from wild orchid (Aerides multiflora).</title>
        <authorList>
            <person name="Suriyachadkun C."/>
        </authorList>
    </citation>
    <scope>NUCLEOTIDE SEQUENCE [LARGE SCALE GENOMIC DNA]</scope>
    <source>
        <strain evidence="1 2">OC33-EN08</strain>
    </source>
</reference>
<evidence type="ECO:0000313" key="2">
    <source>
        <dbReference type="Proteomes" id="UP001385809"/>
    </source>
</evidence>
<dbReference type="Pfam" id="PF05988">
    <property type="entry name" value="DUF899"/>
    <property type="match status" value="1"/>
</dbReference>
<name>A0ABU8MXB9_9PSEU</name>
<dbReference type="InterPro" id="IPR010296">
    <property type="entry name" value="DUF899_thioredox"/>
</dbReference>
<gene>
    <name evidence="1" type="ORF">WCD74_26270</name>
</gene>
<accession>A0ABU8MXB9</accession>
<evidence type="ECO:0000313" key="1">
    <source>
        <dbReference type="EMBL" id="MEJ2871290.1"/>
    </source>
</evidence>
<dbReference type="InterPro" id="IPR036249">
    <property type="entry name" value="Thioredoxin-like_sf"/>
</dbReference>
<protein>
    <submittedName>
        <fullName evidence="1">DUF899 family protein</fullName>
    </submittedName>
</protein>
<organism evidence="1 2">
    <name type="scientific">Actinomycetospora aurantiaca</name>
    <dbReference type="NCBI Taxonomy" id="3129233"/>
    <lineage>
        <taxon>Bacteria</taxon>
        <taxon>Bacillati</taxon>
        <taxon>Actinomycetota</taxon>
        <taxon>Actinomycetes</taxon>
        <taxon>Pseudonocardiales</taxon>
        <taxon>Pseudonocardiaceae</taxon>
        <taxon>Actinomycetospora</taxon>
    </lineage>
</organism>
<sequence length="216" mass="24435">MDVVTPERWDLAIAEFREREKAEMRARDALAAARRRLPAVEVDPRLPFTAIGGGECTLADLFDGRPQLIVYHHMLRPSDDDPCEGCCLFTDNVGHLDHLEARGVTFALSSRAPVDEIEAFRARMGWQRIPWYSDPGSFAAATGVHGFQLDVLLRDGDRVLRTYSTTGRGVEALGSTWTFLDLVPYGRQETWEDTPAGRPQSEPYVWWRRHGEYTDA</sequence>
<dbReference type="RefSeq" id="WP_337697860.1">
    <property type="nucleotide sequence ID" value="NZ_JBBEGN010000021.1"/>
</dbReference>
<dbReference type="SUPFAM" id="SSF52833">
    <property type="entry name" value="Thioredoxin-like"/>
    <property type="match status" value="1"/>
</dbReference>
<comment type="caution">
    <text evidence="1">The sequence shown here is derived from an EMBL/GenBank/DDBJ whole genome shotgun (WGS) entry which is preliminary data.</text>
</comment>
<proteinExistence type="predicted"/>
<keyword evidence="2" id="KW-1185">Reference proteome</keyword>